<feature type="non-terminal residue" evidence="1">
    <location>
        <position position="1"/>
    </location>
</feature>
<sequence>CPVQALSFQDPVEE</sequence>
<protein>
    <submittedName>
        <fullName evidence="1">Uncharacterized protein</fullName>
    </submittedName>
</protein>
<reference evidence="1 2" key="1">
    <citation type="journal article" date="2018" name="PLoS ONE">
        <title>The draft genome of Kipferlia bialata reveals reductive genome evolution in fornicate parasites.</title>
        <authorList>
            <person name="Tanifuji G."/>
            <person name="Takabayashi S."/>
            <person name="Kume K."/>
            <person name="Takagi M."/>
            <person name="Nakayama T."/>
            <person name="Kamikawa R."/>
            <person name="Inagaki Y."/>
            <person name="Hashimoto T."/>
        </authorList>
    </citation>
    <scope>NUCLEOTIDE SEQUENCE [LARGE SCALE GENOMIC DNA]</scope>
    <source>
        <strain evidence="1">NY0173</strain>
    </source>
</reference>
<name>A0A391NSB8_9EUKA</name>
<keyword evidence="2" id="KW-1185">Reference proteome</keyword>
<gene>
    <name evidence="1" type="ORF">KIPB_002060</name>
</gene>
<proteinExistence type="predicted"/>
<evidence type="ECO:0000313" key="2">
    <source>
        <dbReference type="Proteomes" id="UP000265618"/>
    </source>
</evidence>
<accession>A0A391NSB8</accession>
<dbReference type="EMBL" id="BDIP01000319">
    <property type="protein sequence ID" value="GCA62218.1"/>
    <property type="molecule type" value="Genomic_DNA"/>
</dbReference>
<organism evidence="1 2">
    <name type="scientific">Kipferlia bialata</name>
    <dbReference type="NCBI Taxonomy" id="797122"/>
    <lineage>
        <taxon>Eukaryota</taxon>
        <taxon>Metamonada</taxon>
        <taxon>Carpediemonas-like organisms</taxon>
        <taxon>Kipferlia</taxon>
    </lineage>
</organism>
<dbReference type="Proteomes" id="UP000265618">
    <property type="component" value="Unassembled WGS sequence"/>
</dbReference>
<evidence type="ECO:0000313" key="1">
    <source>
        <dbReference type="EMBL" id="GCA62218.1"/>
    </source>
</evidence>
<comment type="caution">
    <text evidence="1">The sequence shown here is derived from an EMBL/GenBank/DDBJ whole genome shotgun (WGS) entry which is preliminary data.</text>
</comment>